<accession>A0AAN8KS54</accession>
<organism evidence="1 2">
    <name type="scientific">Coregonus suidteri</name>
    <dbReference type="NCBI Taxonomy" id="861788"/>
    <lineage>
        <taxon>Eukaryota</taxon>
        <taxon>Metazoa</taxon>
        <taxon>Chordata</taxon>
        <taxon>Craniata</taxon>
        <taxon>Vertebrata</taxon>
        <taxon>Euteleostomi</taxon>
        <taxon>Actinopterygii</taxon>
        <taxon>Neopterygii</taxon>
        <taxon>Teleostei</taxon>
        <taxon>Protacanthopterygii</taxon>
        <taxon>Salmoniformes</taxon>
        <taxon>Salmonidae</taxon>
        <taxon>Coregoninae</taxon>
        <taxon>Coregonus</taxon>
    </lineage>
</organism>
<comment type="caution">
    <text evidence="1">The sequence shown here is derived from an EMBL/GenBank/DDBJ whole genome shotgun (WGS) entry which is preliminary data.</text>
</comment>
<keyword evidence="2" id="KW-1185">Reference proteome</keyword>
<dbReference type="Proteomes" id="UP001356427">
    <property type="component" value="Unassembled WGS sequence"/>
</dbReference>
<proteinExistence type="predicted"/>
<protein>
    <submittedName>
        <fullName evidence="1">Uncharacterized protein</fullName>
    </submittedName>
</protein>
<evidence type="ECO:0000313" key="2">
    <source>
        <dbReference type="Proteomes" id="UP001356427"/>
    </source>
</evidence>
<dbReference type="AlphaFoldDB" id="A0AAN8KS54"/>
<evidence type="ECO:0000313" key="1">
    <source>
        <dbReference type="EMBL" id="KAK6297782.1"/>
    </source>
</evidence>
<reference evidence="1 2" key="1">
    <citation type="submission" date="2021-04" db="EMBL/GenBank/DDBJ databases">
        <authorList>
            <person name="De Guttry C."/>
            <person name="Zahm M."/>
            <person name="Klopp C."/>
            <person name="Cabau C."/>
            <person name="Louis A."/>
            <person name="Berthelot C."/>
            <person name="Parey E."/>
            <person name="Roest Crollius H."/>
            <person name="Montfort J."/>
            <person name="Robinson-Rechavi M."/>
            <person name="Bucao C."/>
            <person name="Bouchez O."/>
            <person name="Gislard M."/>
            <person name="Lluch J."/>
            <person name="Milhes M."/>
            <person name="Lampietro C."/>
            <person name="Lopez Roques C."/>
            <person name="Donnadieu C."/>
            <person name="Braasch I."/>
            <person name="Desvignes T."/>
            <person name="Postlethwait J."/>
            <person name="Bobe J."/>
            <person name="Wedekind C."/>
            <person name="Guiguen Y."/>
        </authorList>
    </citation>
    <scope>NUCLEOTIDE SEQUENCE [LARGE SCALE GENOMIC DNA]</scope>
    <source>
        <strain evidence="1">Cs_M1</strain>
        <tissue evidence="1">Blood</tissue>
    </source>
</reference>
<gene>
    <name evidence="1" type="ORF">J4Q44_G00323650</name>
</gene>
<name>A0AAN8KS54_9TELE</name>
<sequence length="71" mass="7811">MAIPITHSLTQGTNTHTVRERHTPTCVMTKRFPPCPGVCLAWCLSVCPGVCLAWCQYGNKKMYALTVSRSG</sequence>
<dbReference type="EMBL" id="JAGTTL010000031">
    <property type="protein sequence ID" value="KAK6297782.1"/>
    <property type="molecule type" value="Genomic_DNA"/>
</dbReference>